<feature type="transmembrane region" description="Helical" evidence="1">
    <location>
        <begin position="104"/>
        <end position="125"/>
    </location>
</feature>
<feature type="transmembrane region" description="Helical" evidence="1">
    <location>
        <begin position="131"/>
        <end position="148"/>
    </location>
</feature>
<evidence type="ECO:0000313" key="2">
    <source>
        <dbReference type="EMBL" id="HIU59723.1"/>
    </source>
</evidence>
<feature type="transmembrane region" description="Helical" evidence="1">
    <location>
        <begin position="190"/>
        <end position="208"/>
    </location>
</feature>
<dbReference type="Pfam" id="PF06912">
    <property type="entry name" value="DUF1275"/>
    <property type="match status" value="1"/>
</dbReference>
<reference evidence="2" key="2">
    <citation type="journal article" date="2021" name="PeerJ">
        <title>Extensive microbial diversity within the chicken gut microbiome revealed by metagenomics and culture.</title>
        <authorList>
            <person name="Gilroy R."/>
            <person name="Ravi A."/>
            <person name="Getino M."/>
            <person name="Pursley I."/>
            <person name="Horton D.L."/>
            <person name="Alikhan N.F."/>
            <person name="Baker D."/>
            <person name="Gharbi K."/>
            <person name="Hall N."/>
            <person name="Watson M."/>
            <person name="Adriaenssens E.M."/>
            <person name="Foster-Nyarko E."/>
            <person name="Jarju S."/>
            <person name="Secka A."/>
            <person name="Antonio M."/>
            <person name="Oren A."/>
            <person name="Chaudhuri R.R."/>
            <person name="La Ragione R."/>
            <person name="Hildebrand F."/>
            <person name="Pallen M.J."/>
        </authorList>
    </citation>
    <scope>NUCLEOTIDE SEQUENCE</scope>
    <source>
        <strain evidence="2">11687</strain>
    </source>
</reference>
<feature type="transmembrane region" description="Helical" evidence="1">
    <location>
        <begin position="12"/>
        <end position="29"/>
    </location>
</feature>
<dbReference type="EMBL" id="DVMZ01000173">
    <property type="protein sequence ID" value="HIU59723.1"/>
    <property type="molecule type" value="Genomic_DNA"/>
</dbReference>
<dbReference type="Proteomes" id="UP000824081">
    <property type="component" value="Unassembled WGS sequence"/>
</dbReference>
<feature type="transmembrane region" description="Helical" evidence="1">
    <location>
        <begin position="64"/>
        <end position="83"/>
    </location>
</feature>
<keyword evidence="1" id="KW-0812">Transmembrane</keyword>
<comment type="caution">
    <text evidence="2">The sequence shown here is derived from an EMBL/GenBank/DDBJ whole genome shotgun (WGS) entry which is preliminary data.</text>
</comment>
<evidence type="ECO:0000313" key="3">
    <source>
        <dbReference type="Proteomes" id="UP000824081"/>
    </source>
</evidence>
<protein>
    <submittedName>
        <fullName evidence="2">DUF1275 domain-containing protein</fullName>
    </submittedName>
</protein>
<gene>
    <name evidence="2" type="ORF">IAC57_06435</name>
</gene>
<sequence>MEESSSDRQSALFFRIFPVLVLGFAGGFFDSYTYVARGGVFCNAQTSNLLLMILGLASGRGVSSFRYLVPVAFFVVAIFLENLTSRVAYRQAKRKGTDPDTAEFFYHLAVLVTEILFLTAVGLIPVSFPDILPNALVSSVAAMQFNAFRTMRGIPLSTVFCTNNLRMFSGHVFSAVADHDKSSLKKAGKYVLFIACFLAGVAAGYFLTVWTMQYAILFISALFALLCLWALCARRAVLRSAPAASEFSAE</sequence>
<evidence type="ECO:0000256" key="1">
    <source>
        <dbReference type="SAM" id="Phobius"/>
    </source>
</evidence>
<organism evidence="2 3">
    <name type="scientific">Candidatus Scatosoma pullistercoris</name>
    <dbReference type="NCBI Taxonomy" id="2840934"/>
    <lineage>
        <taxon>Bacteria</taxon>
        <taxon>Bacillati</taxon>
        <taxon>Bacillota</taxon>
        <taxon>Clostridia</taxon>
        <taxon>Candidatus Scatosoma</taxon>
    </lineage>
</organism>
<keyword evidence="1" id="KW-1133">Transmembrane helix</keyword>
<accession>A0A9D1SHE7</accession>
<dbReference type="InterPro" id="IPR010699">
    <property type="entry name" value="DUF1275"/>
</dbReference>
<dbReference type="AlphaFoldDB" id="A0A9D1SHE7"/>
<dbReference type="PANTHER" id="PTHR37314">
    <property type="entry name" value="SLR0142 PROTEIN"/>
    <property type="match status" value="1"/>
</dbReference>
<name>A0A9D1SHE7_9FIRM</name>
<dbReference type="PANTHER" id="PTHR37314:SF4">
    <property type="entry name" value="UPF0700 TRANSMEMBRANE PROTEIN YOAK"/>
    <property type="match status" value="1"/>
</dbReference>
<keyword evidence="1" id="KW-0472">Membrane</keyword>
<proteinExistence type="predicted"/>
<reference evidence="2" key="1">
    <citation type="submission" date="2020-10" db="EMBL/GenBank/DDBJ databases">
        <authorList>
            <person name="Gilroy R."/>
        </authorList>
    </citation>
    <scope>NUCLEOTIDE SEQUENCE</scope>
    <source>
        <strain evidence="2">11687</strain>
    </source>
</reference>
<feature type="transmembrane region" description="Helical" evidence="1">
    <location>
        <begin position="214"/>
        <end position="232"/>
    </location>
</feature>